<evidence type="ECO:0000313" key="3">
    <source>
        <dbReference type="Proteomes" id="UP000526734"/>
    </source>
</evidence>
<dbReference type="GO" id="GO:0016747">
    <property type="term" value="F:acyltransferase activity, transferring groups other than amino-acyl groups"/>
    <property type="evidence" value="ECO:0007669"/>
    <property type="project" value="InterPro"/>
</dbReference>
<dbReference type="Pfam" id="PF13508">
    <property type="entry name" value="Acetyltransf_7"/>
    <property type="match status" value="1"/>
</dbReference>
<dbReference type="InterPro" id="IPR016181">
    <property type="entry name" value="Acyl_CoA_acyltransferase"/>
</dbReference>
<dbReference type="RefSeq" id="WP_182895692.1">
    <property type="nucleotide sequence ID" value="NZ_JACGZW010000016.1"/>
</dbReference>
<evidence type="ECO:0000313" key="2">
    <source>
        <dbReference type="EMBL" id="MBB1158987.1"/>
    </source>
</evidence>
<dbReference type="EMBL" id="JACGZW010000016">
    <property type="protein sequence ID" value="MBB1158987.1"/>
    <property type="molecule type" value="Genomic_DNA"/>
</dbReference>
<dbReference type="CDD" id="cd04301">
    <property type="entry name" value="NAT_SF"/>
    <property type="match status" value="1"/>
</dbReference>
<dbReference type="AlphaFoldDB" id="A0A7W3W644"/>
<gene>
    <name evidence="2" type="ORF">H4281_38065</name>
</gene>
<organism evidence="2 3">
    <name type="scientific">Amycolatopsis dendrobii</name>
    <dbReference type="NCBI Taxonomy" id="2760662"/>
    <lineage>
        <taxon>Bacteria</taxon>
        <taxon>Bacillati</taxon>
        <taxon>Actinomycetota</taxon>
        <taxon>Actinomycetes</taxon>
        <taxon>Pseudonocardiales</taxon>
        <taxon>Pseudonocardiaceae</taxon>
        <taxon>Amycolatopsis</taxon>
    </lineage>
</organism>
<keyword evidence="2" id="KW-0808">Transferase</keyword>
<feature type="domain" description="N-acetyltransferase" evidence="1">
    <location>
        <begin position="1"/>
        <end position="189"/>
    </location>
</feature>
<dbReference type="InterPro" id="IPR000182">
    <property type="entry name" value="GNAT_dom"/>
</dbReference>
<accession>A0A7W3W644</accession>
<protein>
    <submittedName>
        <fullName evidence="2">GNAT family N-acetyltransferase</fullName>
    </submittedName>
</protein>
<reference evidence="2 3" key="1">
    <citation type="submission" date="2020-08" db="EMBL/GenBank/DDBJ databases">
        <title>Amycolatopsis sp. nov. DR6-1 isolated from Dendrobium heterocarpum.</title>
        <authorList>
            <person name="Tedsree N."/>
            <person name="Kuncharoen N."/>
            <person name="Likhitwitayawuid K."/>
            <person name="Tanasupawat S."/>
        </authorList>
    </citation>
    <scope>NUCLEOTIDE SEQUENCE [LARGE SCALE GENOMIC DNA]</scope>
    <source>
        <strain evidence="2 3">DR6-1</strain>
    </source>
</reference>
<dbReference type="PROSITE" id="PS51186">
    <property type="entry name" value="GNAT"/>
    <property type="match status" value="1"/>
</dbReference>
<evidence type="ECO:0000259" key="1">
    <source>
        <dbReference type="PROSITE" id="PS51186"/>
    </source>
</evidence>
<dbReference type="SUPFAM" id="SSF55729">
    <property type="entry name" value="Acyl-CoA N-acyltransferases (Nat)"/>
    <property type="match status" value="1"/>
</dbReference>
<dbReference type="Proteomes" id="UP000526734">
    <property type="component" value="Unassembled WGS sequence"/>
</dbReference>
<sequence length="196" mass="21933">MITHADTDEERADVLALFHRVFDDIAPTAVPMTDADGMYAPLVVQYRSPESGKLLGAASSCRTQLAAGVSMLRPEASSKFPLPEDRDYRSVLDKHSELDLMAVEPEMRGQGIGGAMLAHMETVLRERGTRVWFGNVTTDLNTDALRKFYRTHGFTVLEDRQPLPDLLGKNWLPFGVHPDVAFYFYKPIKRVTAHAN</sequence>
<dbReference type="Gene3D" id="3.40.630.30">
    <property type="match status" value="1"/>
</dbReference>
<name>A0A7W3W644_9PSEU</name>
<proteinExistence type="predicted"/>
<comment type="caution">
    <text evidence="2">The sequence shown here is derived from an EMBL/GenBank/DDBJ whole genome shotgun (WGS) entry which is preliminary data.</text>
</comment>
<keyword evidence="3" id="KW-1185">Reference proteome</keyword>